<feature type="compositionally biased region" description="Gly residues" evidence="1">
    <location>
        <begin position="116"/>
        <end position="125"/>
    </location>
</feature>
<accession>A0AAE0G0Z0</accession>
<keyword evidence="3" id="KW-1185">Reference proteome</keyword>
<feature type="compositionally biased region" description="Basic residues" evidence="1">
    <location>
        <begin position="67"/>
        <end position="76"/>
    </location>
</feature>
<dbReference type="AlphaFoldDB" id="A0AAE0G0Z0"/>
<proteinExistence type="predicted"/>
<sequence>MLRLESGAITFSEGSEGTYCVPTIAREEGAGEDEEEGRAEQTIGEAEGRGTCGREGAWEGAEERGSWRRGRSRRRGKSLDGGGREGPRQRPGGEAGGGLGEAREAGWVRKRKRGGRGGTGGNEMH</sequence>
<dbReference type="Proteomes" id="UP001190700">
    <property type="component" value="Unassembled WGS sequence"/>
</dbReference>
<protein>
    <submittedName>
        <fullName evidence="2">Uncharacterized protein</fullName>
    </submittedName>
</protein>
<name>A0AAE0G0Z0_9CHLO</name>
<gene>
    <name evidence="2" type="ORF">CYMTET_22041</name>
</gene>
<comment type="caution">
    <text evidence="2">The sequence shown here is derived from an EMBL/GenBank/DDBJ whole genome shotgun (WGS) entry which is preliminary data.</text>
</comment>
<evidence type="ECO:0000313" key="3">
    <source>
        <dbReference type="Proteomes" id="UP001190700"/>
    </source>
</evidence>
<evidence type="ECO:0000313" key="2">
    <source>
        <dbReference type="EMBL" id="KAK3269518.1"/>
    </source>
</evidence>
<reference evidence="2 3" key="1">
    <citation type="journal article" date="2015" name="Genome Biol. Evol.">
        <title>Comparative Genomics of a Bacterivorous Green Alga Reveals Evolutionary Causalities and Consequences of Phago-Mixotrophic Mode of Nutrition.</title>
        <authorList>
            <person name="Burns J.A."/>
            <person name="Paasch A."/>
            <person name="Narechania A."/>
            <person name="Kim E."/>
        </authorList>
    </citation>
    <scope>NUCLEOTIDE SEQUENCE [LARGE SCALE GENOMIC DNA]</scope>
    <source>
        <strain evidence="2 3">PLY_AMNH</strain>
    </source>
</reference>
<dbReference type="EMBL" id="LGRX02010902">
    <property type="protein sequence ID" value="KAK3269518.1"/>
    <property type="molecule type" value="Genomic_DNA"/>
</dbReference>
<feature type="region of interest" description="Disordered" evidence="1">
    <location>
        <begin position="1"/>
        <end position="125"/>
    </location>
</feature>
<evidence type="ECO:0000256" key="1">
    <source>
        <dbReference type="SAM" id="MobiDB-lite"/>
    </source>
</evidence>
<organism evidence="2 3">
    <name type="scientific">Cymbomonas tetramitiformis</name>
    <dbReference type="NCBI Taxonomy" id="36881"/>
    <lineage>
        <taxon>Eukaryota</taxon>
        <taxon>Viridiplantae</taxon>
        <taxon>Chlorophyta</taxon>
        <taxon>Pyramimonadophyceae</taxon>
        <taxon>Pyramimonadales</taxon>
        <taxon>Pyramimonadaceae</taxon>
        <taxon>Cymbomonas</taxon>
    </lineage>
</organism>